<sequence length="112" mass="12325">MGLLQKIKEKRNAVLLEAVAKQISKRLYDFTQGVPRGEGEKETAIMLSPQEKDTDVYVVALDDESKVVRVCSKYQATGLVAMLGGKLQDAGVDLSGLMPQNLEPETDKTEEQ</sequence>
<evidence type="ECO:0000313" key="2">
    <source>
        <dbReference type="Proteomes" id="UP000823612"/>
    </source>
</evidence>
<evidence type="ECO:0000313" key="1">
    <source>
        <dbReference type="EMBL" id="MBO8431823.1"/>
    </source>
</evidence>
<dbReference type="Proteomes" id="UP000823612">
    <property type="component" value="Unassembled WGS sequence"/>
</dbReference>
<name>A0A9D9DQK6_9BACT</name>
<gene>
    <name evidence="1" type="ORF">IAB08_00810</name>
</gene>
<proteinExistence type="predicted"/>
<reference evidence="1" key="2">
    <citation type="journal article" date="2021" name="PeerJ">
        <title>Extensive microbial diversity within the chicken gut microbiome revealed by metagenomics and culture.</title>
        <authorList>
            <person name="Gilroy R."/>
            <person name="Ravi A."/>
            <person name="Getino M."/>
            <person name="Pursley I."/>
            <person name="Horton D.L."/>
            <person name="Alikhan N.F."/>
            <person name="Baker D."/>
            <person name="Gharbi K."/>
            <person name="Hall N."/>
            <person name="Watson M."/>
            <person name="Adriaenssens E.M."/>
            <person name="Foster-Nyarko E."/>
            <person name="Jarju S."/>
            <person name="Secka A."/>
            <person name="Antonio M."/>
            <person name="Oren A."/>
            <person name="Chaudhuri R.R."/>
            <person name="La Ragione R."/>
            <person name="Hildebrand F."/>
            <person name="Pallen M.J."/>
        </authorList>
    </citation>
    <scope>NUCLEOTIDE SEQUENCE</scope>
    <source>
        <strain evidence="1">2889</strain>
    </source>
</reference>
<dbReference type="EMBL" id="JADIMZ010000011">
    <property type="protein sequence ID" value="MBO8431823.1"/>
    <property type="molecule type" value="Genomic_DNA"/>
</dbReference>
<accession>A0A9D9DQK6</accession>
<comment type="caution">
    <text evidence="1">The sequence shown here is derived from an EMBL/GenBank/DDBJ whole genome shotgun (WGS) entry which is preliminary data.</text>
</comment>
<dbReference type="AlphaFoldDB" id="A0A9D9DQK6"/>
<organism evidence="1 2">
    <name type="scientific">Candidatus Pullibacteroides excrementavium</name>
    <dbReference type="NCBI Taxonomy" id="2840905"/>
    <lineage>
        <taxon>Bacteria</taxon>
        <taxon>Pseudomonadati</taxon>
        <taxon>Bacteroidota</taxon>
        <taxon>Bacteroidia</taxon>
        <taxon>Bacteroidales</taxon>
        <taxon>Candidatus Pullibacteroides</taxon>
    </lineage>
</organism>
<protein>
    <submittedName>
        <fullName evidence="1">Uncharacterized protein</fullName>
    </submittedName>
</protein>
<reference evidence="1" key="1">
    <citation type="submission" date="2020-10" db="EMBL/GenBank/DDBJ databases">
        <authorList>
            <person name="Gilroy R."/>
        </authorList>
    </citation>
    <scope>NUCLEOTIDE SEQUENCE</scope>
    <source>
        <strain evidence="1">2889</strain>
    </source>
</reference>